<evidence type="ECO:0000313" key="2">
    <source>
        <dbReference type="EMBL" id="CAA0111352.1"/>
    </source>
</evidence>
<feature type="signal peptide" evidence="1">
    <location>
        <begin position="1"/>
        <end position="21"/>
    </location>
</feature>
<protein>
    <submittedName>
        <fullName evidence="2">Uncharacterized protein</fullName>
    </submittedName>
</protein>
<organism evidence="2 3">
    <name type="scientific">BD1-7 clade bacterium</name>
    <dbReference type="NCBI Taxonomy" id="2029982"/>
    <lineage>
        <taxon>Bacteria</taxon>
        <taxon>Pseudomonadati</taxon>
        <taxon>Pseudomonadota</taxon>
        <taxon>Gammaproteobacteria</taxon>
        <taxon>Cellvibrionales</taxon>
        <taxon>Spongiibacteraceae</taxon>
        <taxon>BD1-7 clade</taxon>
    </lineage>
</organism>
<reference evidence="2 3" key="1">
    <citation type="submission" date="2019-11" db="EMBL/GenBank/DDBJ databases">
        <authorList>
            <person name="Holert J."/>
        </authorList>
    </citation>
    <scope>NUCLEOTIDE SEQUENCE [LARGE SCALE GENOMIC DNA]</scope>
    <source>
        <strain evidence="2">BC5_2</strain>
    </source>
</reference>
<dbReference type="EMBL" id="CACSII010000016">
    <property type="protein sequence ID" value="CAA0111352.1"/>
    <property type="molecule type" value="Genomic_DNA"/>
</dbReference>
<gene>
    <name evidence="2" type="ORF">DPBNPPHM_01477</name>
</gene>
<keyword evidence="1" id="KW-0732">Signal</keyword>
<feature type="chain" id="PRO_5030138086" evidence="1">
    <location>
        <begin position="22"/>
        <end position="117"/>
    </location>
</feature>
<proteinExistence type="predicted"/>
<dbReference type="AlphaFoldDB" id="A0A5S9Q2N4"/>
<evidence type="ECO:0000256" key="1">
    <source>
        <dbReference type="SAM" id="SignalP"/>
    </source>
</evidence>
<name>A0A5S9Q2N4_9GAMM</name>
<sequence>MNFLKIPLFLILLTGAGHSLADYVNYATISRVNVHAESGTIYVFTSENSNRWILGSGADHECSPSQIVISGALTHSNAVLSVLLSAYHSGKRVRFIGNGCSSSTTSIFHADYVSLQD</sequence>
<evidence type="ECO:0000313" key="3">
    <source>
        <dbReference type="Proteomes" id="UP000434580"/>
    </source>
</evidence>
<dbReference type="Proteomes" id="UP000434580">
    <property type="component" value="Unassembled WGS sequence"/>
</dbReference>
<accession>A0A5S9Q2N4</accession>